<feature type="region of interest" description="Disordered" evidence="1">
    <location>
        <begin position="1"/>
        <end position="24"/>
    </location>
</feature>
<feature type="transmembrane region" description="Helical" evidence="2">
    <location>
        <begin position="63"/>
        <end position="82"/>
    </location>
</feature>
<evidence type="ECO:0008006" key="4">
    <source>
        <dbReference type="Google" id="ProtNLM"/>
    </source>
</evidence>
<dbReference type="AlphaFoldDB" id="A0A6C0C6C8"/>
<evidence type="ECO:0000256" key="2">
    <source>
        <dbReference type="SAM" id="Phobius"/>
    </source>
</evidence>
<sequence>MNNSHFHELRKKEDEEKKRKAAEIEKSKWTGEQESLLAEWAEKAACYRWLHSRAEKYYRFRNYLFTIPVIVLSTLTGTANFAMDSFVPDDSKKVAMGIVGGVNIFAGILSTLQNFLRYAELMESHRAISVSWSKFARNITVELALDEKRRKSANDFLKVCRAEFDRLIEQAPLIEDDILKLFKTRFKDVDIIKPEICNGLHKCKIYKPSQEEKVANIVANAGDRFHDLKTKSLKRLQIKQTNNLLNHSNNVNKNHENVILINSDKHNFTNINKVSDPVKESKPVNNYDPLKDHSPIKKHVKEPEVEQEVEPEVVEENNTDTLSDDENTITSEDKKNINLLIEDIEIDNNEDDGDEEEEDDDEEEGVNDGNDDEVVINIDNKD</sequence>
<feature type="transmembrane region" description="Helical" evidence="2">
    <location>
        <begin position="94"/>
        <end position="116"/>
    </location>
</feature>
<dbReference type="NCBIfam" id="NF033632">
    <property type="entry name" value="SLATT_4"/>
    <property type="match status" value="1"/>
</dbReference>
<feature type="region of interest" description="Disordered" evidence="1">
    <location>
        <begin position="273"/>
        <end position="382"/>
    </location>
</feature>
<name>A0A6C0C6C8_9ZZZZ</name>
<dbReference type="EMBL" id="MN739345">
    <property type="protein sequence ID" value="QHS99661.1"/>
    <property type="molecule type" value="Genomic_DNA"/>
</dbReference>
<proteinExistence type="predicted"/>
<accession>A0A6C0C6C8</accession>
<protein>
    <recommendedName>
        <fullName evidence="4">SMODS and SLOG-associating 2TM effector domain-containing protein</fullName>
    </recommendedName>
</protein>
<evidence type="ECO:0000256" key="1">
    <source>
        <dbReference type="SAM" id="MobiDB-lite"/>
    </source>
</evidence>
<keyword evidence="2" id="KW-1133">Transmembrane helix</keyword>
<feature type="compositionally biased region" description="Acidic residues" evidence="1">
    <location>
        <begin position="342"/>
        <end position="374"/>
    </location>
</feature>
<organism evidence="3">
    <name type="scientific">viral metagenome</name>
    <dbReference type="NCBI Taxonomy" id="1070528"/>
    <lineage>
        <taxon>unclassified sequences</taxon>
        <taxon>metagenomes</taxon>
        <taxon>organismal metagenomes</taxon>
    </lineage>
</organism>
<feature type="compositionally biased region" description="Acidic residues" evidence="1">
    <location>
        <begin position="305"/>
        <end position="327"/>
    </location>
</feature>
<evidence type="ECO:0000313" key="3">
    <source>
        <dbReference type="EMBL" id="QHS99661.1"/>
    </source>
</evidence>
<keyword evidence="2" id="KW-0472">Membrane</keyword>
<reference evidence="3" key="1">
    <citation type="journal article" date="2020" name="Nature">
        <title>Giant virus diversity and host interactions through global metagenomics.</title>
        <authorList>
            <person name="Schulz F."/>
            <person name="Roux S."/>
            <person name="Paez-Espino D."/>
            <person name="Jungbluth S."/>
            <person name="Walsh D.A."/>
            <person name="Denef V.J."/>
            <person name="McMahon K.D."/>
            <person name="Konstantinidis K.T."/>
            <person name="Eloe-Fadrosh E.A."/>
            <person name="Kyrpides N.C."/>
            <person name="Woyke T."/>
        </authorList>
    </citation>
    <scope>NUCLEOTIDE SEQUENCE</scope>
    <source>
        <strain evidence="3">GVMAG-M-3300020187-37</strain>
    </source>
</reference>
<keyword evidence="2" id="KW-0812">Transmembrane</keyword>